<dbReference type="VEuPathDB" id="TriTrypDB:TvY486_1108590"/>
<evidence type="ECO:0000313" key="1">
    <source>
        <dbReference type="EMBL" id="CCC53375.1"/>
    </source>
</evidence>
<name>G0UC27_TRYVY</name>
<dbReference type="AlphaFoldDB" id="G0UC27"/>
<accession>G0UC27</accession>
<gene>
    <name evidence="1" type="ORF">TVY486_1108590</name>
</gene>
<sequence length="115" mass="13026">MTSGSLMLAPIYTHCCHRWPIVGDSRYPSSSFPLFYVPISLYLFCRRFCTPLCWTASFRSYNIFSTPHAFLPPITTIYPLMALFAHVRTCYTPVGSPGPVYMVRTTLTSGKEINS</sequence>
<reference evidence="1" key="1">
    <citation type="journal article" date="2012" name="Proc. Natl. Acad. Sci. U.S.A.">
        <title>Antigenic diversity is generated by distinct evolutionary mechanisms in African trypanosome species.</title>
        <authorList>
            <person name="Jackson A.P."/>
            <person name="Berry A."/>
            <person name="Aslett M."/>
            <person name="Allison H.C."/>
            <person name="Burton P."/>
            <person name="Vavrova-Anderson J."/>
            <person name="Brown R."/>
            <person name="Browne H."/>
            <person name="Corton N."/>
            <person name="Hauser H."/>
            <person name="Gamble J."/>
            <person name="Gilderthorp R."/>
            <person name="Marcello L."/>
            <person name="McQuillan J."/>
            <person name="Otto T.D."/>
            <person name="Quail M.A."/>
            <person name="Sanders M.J."/>
            <person name="van Tonder A."/>
            <person name="Ginger M.L."/>
            <person name="Field M.C."/>
            <person name="Barry J.D."/>
            <person name="Hertz-Fowler C."/>
            <person name="Berriman M."/>
        </authorList>
    </citation>
    <scope>NUCLEOTIDE SEQUENCE</scope>
    <source>
        <strain evidence="1">Y486</strain>
    </source>
</reference>
<organism evidence="1">
    <name type="scientific">Trypanosoma vivax (strain Y486)</name>
    <dbReference type="NCBI Taxonomy" id="1055687"/>
    <lineage>
        <taxon>Eukaryota</taxon>
        <taxon>Discoba</taxon>
        <taxon>Euglenozoa</taxon>
        <taxon>Kinetoplastea</taxon>
        <taxon>Metakinetoplastina</taxon>
        <taxon>Trypanosomatida</taxon>
        <taxon>Trypanosomatidae</taxon>
        <taxon>Trypanosoma</taxon>
        <taxon>Duttonella</taxon>
    </lineage>
</organism>
<protein>
    <submittedName>
        <fullName evidence="1">Uncharacterized protein</fullName>
    </submittedName>
</protein>
<dbReference type="EMBL" id="HE573027">
    <property type="protein sequence ID" value="CCC53375.1"/>
    <property type="molecule type" value="Genomic_DNA"/>
</dbReference>
<proteinExistence type="predicted"/>